<evidence type="ECO:0000313" key="2">
    <source>
        <dbReference type="EMBL" id="KAF9480222.1"/>
    </source>
</evidence>
<reference evidence="2" key="1">
    <citation type="submission" date="2020-11" db="EMBL/GenBank/DDBJ databases">
        <authorList>
            <consortium name="DOE Joint Genome Institute"/>
            <person name="Ahrendt S."/>
            <person name="Riley R."/>
            <person name="Andreopoulos W."/>
            <person name="Labutti K."/>
            <person name="Pangilinan J."/>
            <person name="Ruiz-Duenas F.J."/>
            <person name="Barrasa J.M."/>
            <person name="Sanchez-Garcia M."/>
            <person name="Camarero S."/>
            <person name="Miyauchi S."/>
            <person name="Serrano A."/>
            <person name="Linde D."/>
            <person name="Babiker R."/>
            <person name="Drula E."/>
            <person name="Ayuso-Fernandez I."/>
            <person name="Pacheco R."/>
            <person name="Padilla G."/>
            <person name="Ferreira P."/>
            <person name="Barriuso J."/>
            <person name="Kellner H."/>
            <person name="Castanera R."/>
            <person name="Alfaro M."/>
            <person name="Ramirez L."/>
            <person name="Pisabarro A.G."/>
            <person name="Kuo A."/>
            <person name="Tritt A."/>
            <person name="Lipzen A."/>
            <person name="He G."/>
            <person name="Yan M."/>
            <person name="Ng V."/>
            <person name="Cullen D."/>
            <person name="Martin F."/>
            <person name="Rosso M.-N."/>
            <person name="Henrissat B."/>
            <person name="Hibbett D."/>
            <person name="Martinez A.T."/>
            <person name="Grigoriev I.V."/>
        </authorList>
    </citation>
    <scope>NUCLEOTIDE SEQUENCE</scope>
    <source>
        <strain evidence="2">CIRM-BRFM 674</strain>
    </source>
</reference>
<evidence type="ECO:0000313" key="3">
    <source>
        <dbReference type="Proteomes" id="UP000807469"/>
    </source>
</evidence>
<dbReference type="Proteomes" id="UP000807469">
    <property type="component" value="Unassembled WGS sequence"/>
</dbReference>
<dbReference type="AlphaFoldDB" id="A0A9P5Z2H4"/>
<name>A0A9P5Z2H4_9AGAR</name>
<feature type="region of interest" description="Disordered" evidence="1">
    <location>
        <begin position="198"/>
        <end position="217"/>
    </location>
</feature>
<gene>
    <name evidence="2" type="ORF">BDN70DRAFT_931890</name>
</gene>
<accession>A0A9P5Z2H4</accession>
<keyword evidence="3" id="KW-1185">Reference proteome</keyword>
<comment type="caution">
    <text evidence="2">The sequence shown here is derived from an EMBL/GenBank/DDBJ whole genome shotgun (WGS) entry which is preliminary data.</text>
</comment>
<feature type="compositionally biased region" description="Low complexity" evidence="1">
    <location>
        <begin position="125"/>
        <end position="143"/>
    </location>
</feature>
<feature type="region of interest" description="Disordered" evidence="1">
    <location>
        <begin position="59"/>
        <end position="78"/>
    </location>
</feature>
<dbReference type="OrthoDB" id="3060359at2759"/>
<feature type="compositionally biased region" description="Low complexity" evidence="1">
    <location>
        <begin position="150"/>
        <end position="159"/>
    </location>
</feature>
<feature type="compositionally biased region" description="Low complexity" evidence="1">
    <location>
        <begin position="198"/>
        <end position="213"/>
    </location>
</feature>
<sequence>MSFSVDDLVSSLNSSHIGQEARDLAALQAQLAETLFGANAGSTSTGGGHQMHIQIPARGRPQHTQPCNTPLARTPSSSISGWNMYAEHKRNSSVSSSHYHDEMEEDERMVEELLLPSSPYPGNHTASSSSNYSSPYYSSSAYQSPPPQTPSSAYASPTFTEPPPPSPSASLFTTTDPFYIAQAQASQAFSNNANVNFSNAQQQQQQQSGFAQNGRLSQSSPFALAPQYHQYSHGQNWGDVTSFKPCATTAF</sequence>
<evidence type="ECO:0000256" key="1">
    <source>
        <dbReference type="SAM" id="MobiDB-lite"/>
    </source>
</evidence>
<protein>
    <submittedName>
        <fullName evidence="2">Uncharacterized protein</fullName>
    </submittedName>
</protein>
<organism evidence="2 3">
    <name type="scientific">Pholiota conissans</name>
    <dbReference type="NCBI Taxonomy" id="109636"/>
    <lineage>
        <taxon>Eukaryota</taxon>
        <taxon>Fungi</taxon>
        <taxon>Dikarya</taxon>
        <taxon>Basidiomycota</taxon>
        <taxon>Agaricomycotina</taxon>
        <taxon>Agaricomycetes</taxon>
        <taxon>Agaricomycetidae</taxon>
        <taxon>Agaricales</taxon>
        <taxon>Agaricineae</taxon>
        <taxon>Strophariaceae</taxon>
        <taxon>Pholiota</taxon>
    </lineage>
</organism>
<dbReference type="EMBL" id="MU155198">
    <property type="protein sequence ID" value="KAF9480222.1"/>
    <property type="molecule type" value="Genomic_DNA"/>
</dbReference>
<proteinExistence type="predicted"/>
<feature type="region of interest" description="Disordered" evidence="1">
    <location>
        <begin position="115"/>
        <end position="173"/>
    </location>
</feature>